<accession>A0A210QCN7</accession>
<keyword evidence="3" id="KW-1185">Reference proteome</keyword>
<dbReference type="AlphaFoldDB" id="A0A210QCN7"/>
<evidence type="ECO:0000256" key="1">
    <source>
        <dbReference type="SAM" id="MobiDB-lite"/>
    </source>
</evidence>
<dbReference type="OrthoDB" id="10065076at2759"/>
<name>A0A210QCN7_MIZYE</name>
<proteinExistence type="predicted"/>
<dbReference type="EMBL" id="NEDP02004182">
    <property type="protein sequence ID" value="OWF46496.1"/>
    <property type="molecule type" value="Genomic_DNA"/>
</dbReference>
<feature type="compositionally biased region" description="Basic and acidic residues" evidence="1">
    <location>
        <begin position="226"/>
        <end position="240"/>
    </location>
</feature>
<sequence>MLIAADLANMHDTDTMAAIHGARISPLHAHAFGATSVIKSTIKPLVKPIAATEDSFGEEMEEDDDFSDHDSHYSEDFIDDDSYMHVITEEPPNVTQRLLSFAEMVNTDIQKYFGKKKDEDSCDIYEDKWVTTKSGRELYYADLLRIAQGENVDSKSRKSPNLDQGKRKFTGKMDAKIGLGPLNDLFEYGLRQFLVDGKLKAKKLKRMKQDVKKIEEVMPMNQRKLPDSFWREPGAERPTDPRVNNGGNMLNSSHPPDFSDLLQSWTGVGQVNDFGGELSSSEMSVTSSESL</sequence>
<gene>
    <name evidence="2" type="ORF">KP79_PYT05242</name>
</gene>
<organism evidence="2 3">
    <name type="scientific">Mizuhopecten yessoensis</name>
    <name type="common">Japanese scallop</name>
    <name type="synonym">Patinopecten yessoensis</name>
    <dbReference type="NCBI Taxonomy" id="6573"/>
    <lineage>
        <taxon>Eukaryota</taxon>
        <taxon>Metazoa</taxon>
        <taxon>Spiralia</taxon>
        <taxon>Lophotrochozoa</taxon>
        <taxon>Mollusca</taxon>
        <taxon>Bivalvia</taxon>
        <taxon>Autobranchia</taxon>
        <taxon>Pteriomorphia</taxon>
        <taxon>Pectinida</taxon>
        <taxon>Pectinoidea</taxon>
        <taxon>Pectinidae</taxon>
        <taxon>Mizuhopecten</taxon>
    </lineage>
</organism>
<comment type="caution">
    <text evidence="2">The sequence shown here is derived from an EMBL/GenBank/DDBJ whole genome shotgun (WGS) entry which is preliminary data.</text>
</comment>
<feature type="region of interest" description="Disordered" evidence="1">
    <location>
        <begin position="226"/>
        <end position="263"/>
    </location>
</feature>
<evidence type="ECO:0000313" key="3">
    <source>
        <dbReference type="Proteomes" id="UP000242188"/>
    </source>
</evidence>
<dbReference type="InterPro" id="IPR053819">
    <property type="entry name" value="TEADIR3_omega_loop"/>
</dbReference>
<dbReference type="Pfam" id="PF15238">
    <property type="entry name" value="TEADIR3"/>
    <property type="match status" value="1"/>
</dbReference>
<dbReference type="Proteomes" id="UP000242188">
    <property type="component" value="Unassembled WGS sequence"/>
</dbReference>
<reference evidence="2 3" key="1">
    <citation type="journal article" date="2017" name="Nat. Ecol. Evol.">
        <title>Scallop genome provides insights into evolution of bilaterian karyotype and development.</title>
        <authorList>
            <person name="Wang S."/>
            <person name="Zhang J."/>
            <person name="Jiao W."/>
            <person name="Li J."/>
            <person name="Xun X."/>
            <person name="Sun Y."/>
            <person name="Guo X."/>
            <person name="Huan P."/>
            <person name="Dong B."/>
            <person name="Zhang L."/>
            <person name="Hu X."/>
            <person name="Sun X."/>
            <person name="Wang J."/>
            <person name="Zhao C."/>
            <person name="Wang Y."/>
            <person name="Wang D."/>
            <person name="Huang X."/>
            <person name="Wang R."/>
            <person name="Lv J."/>
            <person name="Li Y."/>
            <person name="Zhang Z."/>
            <person name="Liu B."/>
            <person name="Lu W."/>
            <person name="Hui Y."/>
            <person name="Liang J."/>
            <person name="Zhou Z."/>
            <person name="Hou R."/>
            <person name="Li X."/>
            <person name="Liu Y."/>
            <person name="Li H."/>
            <person name="Ning X."/>
            <person name="Lin Y."/>
            <person name="Zhao L."/>
            <person name="Xing Q."/>
            <person name="Dou J."/>
            <person name="Li Y."/>
            <person name="Mao J."/>
            <person name="Guo H."/>
            <person name="Dou H."/>
            <person name="Li T."/>
            <person name="Mu C."/>
            <person name="Jiang W."/>
            <person name="Fu Q."/>
            <person name="Fu X."/>
            <person name="Miao Y."/>
            <person name="Liu J."/>
            <person name="Yu Q."/>
            <person name="Li R."/>
            <person name="Liao H."/>
            <person name="Li X."/>
            <person name="Kong Y."/>
            <person name="Jiang Z."/>
            <person name="Chourrout D."/>
            <person name="Li R."/>
            <person name="Bao Z."/>
        </authorList>
    </citation>
    <scope>NUCLEOTIDE SEQUENCE [LARGE SCALE GENOMIC DNA]</scope>
    <source>
        <strain evidence="2 3">PY_sf001</strain>
    </source>
</reference>
<feature type="compositionally biased region" description="Polar residues" evidence="1">
    <location>
        <begin position="245"/>
        <end position="254"/>
    </location>
</feature>
<protein>
    <submittedName>
        <fullName evidence="2">Uncharacterized protein</fullName>
    </submittedName>
</protein>
<evidence type="ECO:0000313" key="2">
    <source>
        <dbReference type="EMBL" id="OWF46496.1"/>
    </source>
</evidence>